<dbReference type="AlphaFoldDB" id="A0AB39THY9"/>
<protein>
    <submittedName>
        <fullName evidence="2">Uncharacterized protein</fullName>
    </submittedName>
</protein>
<accession>A0AB39THY9</accession>
<name>A0AB39THY9_9ACTN</name>
<feature type="region of interest" description="Disordered" evidence="1">
    <location>
        <begin position="166"/>
        <end position="243"/>
    </location>
</feature>
<evidence type="ECO:0000256" key="1">
    <source>
        <dbReference type="SAM" id="MobiDB-lite"/>
    </source>
</evidence>
<reference evidence="2" key="1">
    <citation type="submission" date="2024-07" db="EMBL/GenBank/DDBJ databases">
        <authorList>
            <person name="Yu S.T."/>
        </authorList>
    </citation>
    <scope>NUCLEOTIDE SEQUENCE</scope>
    <source>
        <strain evidence="2">Y1</strain>
    </source>
</reference>
<dbReference type="RefSeq" id="WP_369183062.1">
    <property type="nucleotide sequence ID" value="NZ_CP163445.1"/>
</dbReference>
<feature type="compositionally biased region" description="Basic and acidic residues" evidence="1">
    <location>
        <begin position="207"/>
        <end position="222"/>
    </location>
</feature>
<organism evidence="2">
    <name type="scientific">Streptomyces sp. Y1</name>
    <dbReference type="NCBI Taxonomy" id="3238634"/>
    <lineage>
        <taxon>Bacteria</taxon>
        <taxon>Bacillati</taxon>
        <taxon>Actinomycetota</taxon>
        <taxon>Actinomycetes</taxon>
        <taxon>Kitasatosporales</taxon>
        <taxon>Streptomycetaceae</taxon>
        <taxon>Streptomyces</taxon>
    </lineage>
</organism>
<proteinExistence type="predicted"/>
<gene>
    <name evidence="2" type="ORF">AB2U05_10075</name>
</gene>
<sequence>MINGIDRGPHPLARSSAPRRLLDLETWTASGIPLLRDPREFVLELHQRHLPQPGTVVVAVLDALHHLAASASFAPWPHDSDGWQHRNTLLAHLRRIIPHDLRLARPTRTAVVLRCREGAPGWTEQDGAWMWALRDASVLHGLRCGAYIGLTPAGWQILGDGRSGRNPHAGSWADGPVHTVTELPPRSALDDSPRSQRARQQAAGQVRRADGPQRARPSERPAELPWAPARVAAVEPARRTGTR</sequence>
<evidence type="ECO:0000313" key="2">
    <source>
        <dbReference type="EMBL" id="XDQ78790.1"/>
    </source>
</evidence>
<dbReference type="EMBL" id="CP163445">
    <property type="protein sequence ID" value="XDQ78790.1"/>
    <property type="molecule type" value="Genomic_DNA"/>
</dbReference>